<dbReference type="EMBL" id="JAXOVC010000003">
    <property type="protein sequence ID" value="KAK4503627.1"/>
    <property type="molecule type" value="Genomic_DNA"/>
</dbReference>
<feature type="region of interest" description="Disordered" evidence="1">
    <location>
        <begin position="1"/>
        <end position="20"/>
    </location>
</feature>
<gene>
    <name evidence="2" type="ORF">PRZ48_004542</name>
</gene>
<evidence type="ECO:0000313" key="2">
    <source>
        <dbReference type="EMBL" id="KAK4503627.1"/>
    </source>
</evidence>
<reference evidence="2 3" key="1">
    <citation type="journal article" date="2023" name="G3 (Bethesda)">
        <title>A chromosome-level genome assembly of Zasmidium syzygii isolated from banana leaves.</title>
        <authorList>
            <person name="van Westerhoven A.C."/>
            <person name="Mehrabi R."/>
            <person name="Talebi R."/>
            <person name="Steentjes M.B.F."/>
            <person name="Corcolon B."/>
            <person name="Chong P.A."/>
            <person name="Kema G.H.J."/>
            <person name="Seidl M.F."/>
        </authorList>
    </citation>
    <scope>NUCLEOTIDE SEQUENCE [LARGE SCALE GENOMIC DNA]</scope>
    <source>
        <strain evidence="2 3">P124</strain>
    </source>
</reference>
<accession>A0ABR0EPT6</accession>
<evidence type="ECO:0000256" key="1">
    <source>
        <dbReference type="SAM" id="MobiDB-lite"/>
    </source>
</evidence>
<proteinExistence type="predicted"/>
<sequence>MPPRAITMDGEDTRADQSVPASPSLLGIPNELRRMIFSYLLRGEDKAQETIRRLKYAYHTAILKVNGKLHGQAEEYLFEENTFVLVTYVWRGFSDVLQHQMIPVVFKYDNWDGKSRLPQTLKNLHGFFHVSVEGKREHWVTDTFSIPRGQASNEDPHGAFIILWRDFSKLMSAISWRYDALCAPRIYVHDTGLQYQSPLPRENEPSHIQAFLELNTGPQSPHRLQKLLKDETFKSVLQSIDGLRTCYQNNHSCALINAPLITVPLCLKQKLWRNIQTAFTMKETADRLARQGHIEGARALYFIIAEHGFYGQLDKFEFMDGVLRQSHLFPYAEQLALILNDAVVCGMYLALRQLDGYEAVTLFARRDDITNNLNPPWWGLFGNGALVDDEDSKWDHKLLAFQHMEYLMKFCLAHELPRSDVSDYLRQMQRDSPTALAHPDHAAYWRHDLAVFERFTVSSTQHSSSSHNVTEFQLTISLIEISAV</sequence>
<organism evidence="2 3">
    <name type="scientific">Zasmidium cellare</name>
    <name type="common">Wine cellar mold</name>
    <name type="synonym">Racodium cellare</name>
    <dbReference type="NCBI Taxonomy" id="395010"/>
    <lineage>
        <taxon>Eukaryota</taxon>
        <taxon>Fungi</taxon>
        <taxon>Dikarya</taxon>
        <taxon>Ascomycota</taxon>
        <taxon>Pezizomycotina</taxon>
        <taxon>Dothideomycetes</taxon>
        <taxon>Dothideomycetidae</taxon>
        <taxon>Mycosphaerellales</taxon>
        <taxon>Mycosphaerellaceae</taxon>
        <taxon>Zasmidium</taxon>
    </lineage>
</organism>
<protein>
    <submittedName>
        <fullName evidence="2">Uncharacterized protein</fullName>
    </submittedName>
</protein>
<keyword evidence="3" id="KW-1185">Reference proteome</keyword>
<evidence type="ECO:0000313" key="3">
    <source>
        <dbReference type="Proteomes" id="UP001305779"/>
    </source>
</evidence>
<name>A0ABR0EPT6_ZASCE</name>
<comment type="caution">
    <text evidence="2">The sequence shown here is derived from an EMBL/GenBank/DDBJ whole genome shotgun (WGS) entry which is preliminary data.</text>
</comment>
<dbReference type="Proteomes" id="UP001305779">
    <property type="component" value="Unassembled WGS sequence"/>
</dbReference>